<dbReference type="EMBL" id="CP096658">
    <property type="protein sequence ID" value="UPV99871.1"/>
    <property type="molecule type" value="Genomic_DNA"/>
</dbReference>
<dbReference type="Proteomes" id="UP000830434">
    <property type="component" value="Chromosome"/>
</dbReference>
<organism evidence="1 2">
    <name type="scientific">Halorussus gelatinilyticus</name>
    <dbReference type="NCBI Taxonomy" id="2937524"/>
    <lineage>
        <taxon>Archaea</taxon>
        <taxon>Methanobacteriati</taxon>
        <taxon>Methanobacteriota</taxon>
        <taxon>Stenosarchaea group</taxon>
        <taxon>Halobacteria</taxon>
        <taxon>Halobacteriales</taxon>
        <taxon>Haladaptataceae</taxon>
        <taxon>Halorussus</taxon>
    </lineage>
</organism>
<dbReference type="KEGG" id="haxz:M0R88_15295"/>
<reference evidence="1" key="1">
    <citation type="submission" date="2022-04" db="EMBL/GenBank/DDBJ databases">
        <title>Diverse halophilic archaea isolated from saline environments.</title>
        <authorList>
            <person name="Cui H.-L."/>
        </authorList>
    </citation>
    <scope>NUCLEOTIDE SEQUENCE</scope>
    <source>
        <strain evidence="1">XZYJT40</strain>
    </source>
</reference>
<sequence>MSLAEETRAAARRRPFLVDALRAGVVNYTAAARELAEEMDGDPDNDSVATALRRFADSLPDRDADSRSARVSMKSGLGEVEASADAADALLAVGDTRLAPGEGSLTGVLASGDVAATALGHVLGRLDAEGVAVRAAGLAGESLLVAVERRDGPDALRVVEDALDAVPGE</sequence>
<dbReference type="RefSeq" id="WP_248654358.1">
    <property type="nucleotide sequence ID" value="NZ_CP096658.1"/>
</dbReference>
<proteinExistence type="predicted"/>
<accession>A0A8U0IHY5</accession>
<evidence type="ECO:0000313" key="1">
    <source>
        <dbReference type="EMBL" id="UPV99871.1"/>
    </source>
</evidence>
<dbReference type="AlphaFoldDB" id="A0A8U0IHY5"/>
<gene>
    <name evidence="1" type="ORF">M0R88_15295</name>
</gene>
<protein>
    <submittedName>
        <fullName evidence="1">Uncharacterized protein</fullName>
    </submittedName>
</protein>
<keyword evidence="2" id="KW-1185">Reference proteome</keyword>
<evidence type="ECO:0000313" key="2">
    <source>
        <dbReference type="Proteomes" id="UP000830434"/>
    </source>
</evidence>
<dbReference type="Pfam" id="PF24367">
    <property type="entry name" value="DUF7523"/>
    <property type="match status" value="1"/>
</dbReference>
<dbReference type="InterPro" id="IPR055945">
    <property type="entry name" value="DUF7523"/>
</dbReference>
<dbReference type="GeneID" id="72191248"/>
<name>A0A8U0IHY5_9EURY</name>